<dbReference type="EC" id="2.7.13.3" evidence="3"/>
<keyword evidence="9" id="KW-0472">Membrane</keyword>
<dbReference type="Pfam" id="PF00672">
    <property type="entry name" value="HAMP"/>
    <property type="match status" value="1"/>
</dbReference>
<dbReference type="InterPro" id="IPR011006">
    <property type="entry name" value="CheY-like_superfamily"/>
</dbReference>
<dbReference type="SUPFAM" id="SSF47384">
    <property type="entry name" value="Homodimeric domain of signal transducing histidine kinase"/>
    <property type="match status" value="1"/>
</dbReference>
<dbReference type="PROSITE" id="PS50885">
    <property type="entry name" value="HAMP"/>
    <property type="match status" value="1"/>
</dbReference>
<feature type="domain" description="HAMP" evidence="13">
    <location>
        <begin position="187"/>
        <end position="239"/>
    </location>
</feature>
<evidence type="ECO:0000313" key="14">
    <source>
        <dbReference type="EMBL" id="MFG6488207.1"/>
    </source>
</evidence>
<accession>A0ABW7HE53</accession>
<keyword evidence="7" id="KW-0902">Two-component regulatory system</keyword>
<organism evidence="14 15">
    <name type="scientific">Pelomonas candidula</name>
    <dbReference type="NCBI Taxonomy" id="3299025"/>
    <lineage>
        <taxon>Bacteria</taxon>
        <taxon>Pseudomonadati</taxon>
        <taxon>Pseudomonadota</taxon>
        <taxon>Betaproteobacteria</taxon>
        <taxon>Burkholderiales</taxon>
        <taxon>Sphaerotilaceae</taxon>
        <taxon>Roseateles</taxon>
    </lineage>
</organism>
<dbReference type="CDD" id="cd16922">
    <property type="entry name" value="HATPase_EvgS-ArcB-TorS-like"/>
    <property type="match status" value="1"/>
</dbReference>
<evidence type="ECO:0000313" key="15">
    <source>
        <dbReference type="Proteomes" id="UP001606134"/>
    </source>
</evidence>
<dbReference type="InterPro" id="IPR000700">
    <property type="entry name" value="PAS-assoc_C"/>
</dbReference>
<gene>
    <name evidence="14" type="ORF">ACG04R_16090</name>
</gene>
<dbReference type="InterPro" id="IPR005467">
    <property type="entry name" value="His_kinase_dom"/>
</dbReference>
<dbReference type="SUPFAM" id="SSF55785">
    <property type="entry name" value="PYP-like sensor domain (PAS domain)"/>
    <property type="match status" value="1"/>
</dbReference>
<feature type="domain" description="Response regulatory" evidence="11">
    <location>
        <begin position="761"/>
        <end position="879"/>
    </location>
</feature>
<dbReference type="InterPro" id="IPR004358">
    <property type="entry name" value="Sig_transdc_His_kin-like_C"/>
</dbReference>
<evidence type="ECO:0000256" key="4">
    <source>
        <dbReference type="ARBA" id="ARBA00022553"/>
    </source>
</evidence>
<evidence type="ECO:0000256" key="8">
    <source>
        <dbReference type="PROSITE-ProRule" id="PRU00169"/>
    </source>
</evidence>
<keyword evidence="4 8" id="KW-0597">Phosphoprotein</keyword>
<keyword evidence="15" id="KW-1185">Reference proteome</keyword>
<keyword evidence="14" id="KW-0067">ATP-binding</keyword>
<evidence type="ECO:0000256" key="9">
    <source>
        <dbReference type="SAM" id="Phobius"/>
    </source>
</evidence>
<dbReference type="InterPro" id="IPR035965">
    <property type="entry name" value="PAS-like_dom_sf"/>
</dbReference>
<dbReference type="InterPro" id="IPR001789">
    <property type="entry name" value="Sig_transdc_resp-reg_receiver"/>
</dbReference>
<dbReference type="Pfam" id="PF02518">
    <property type="entry name" value="HATPase_c"/>
    <property type="match status" value="1"/>
</dbReference>
<protein>
    <recommendedName>
        <fullName evidence="3">histidine kinase</fullName>
        <ecNumber evidence="3">2.7.13.3</ecNumber>
    </recommendedName>
</protein>
<name>A0ABW7HE53_9BURK</name>
<evidence type="ECO:0000256" key="1">
    <source>
        <dbReference type="ARBA" id="ARBA00000085"/>
    </source>
</evidence>
<keyword evidence="5" id="KW-0808">Transferase</keyword>
<dbReference type="PROSITE" id="PS50113">
    <property type="entry name" value="PAC"/>
    <property type="match status" value="1"/>
</dbReference>
<evidence type="ECO:0000256" key="3">
    <source>
        <dbReference type="ARBA" id="ARBA00012438"/>
    </source>
</evidence>
<keyword evidence="6" id="KW-0418">Kinase</keyword>
<evidence type="ECO:0000259" key="13">
    <source>
        <dbReference type="PROSITE" id="PS50885"/>
    </source>
</evidence>
<evidence type="ECO:0000256" key="5">
    <source>
        <dbReference type="ARBA" id="ARBA00022679"/>
    </source>
</evidence>
<dbReference type="SUPFAM" id="SSF52172">
    <property type="entry name" value="CheY-like"/>
    <property type="match status" value="2"/>
</dbReference>
<proteinExistence type="predicted"/>
<dbReference type="CDD" id="cd00082">
    <property type="entry name" value="HisKA"/>
    <property type="match status" value="1"/>
</dbReference>
<dbReference type="SUPFAM" id="SSF55874">
    <property type="entry name" value="ATPase domain of HSP90 chaperone/DNA topoisomerase II/histidine kinase"/>
    <property type="match status" value="1"/>
</dbReference>
<dbReference type="EMBL" id="JBIGIC010000007">
    <property type="protein sequence ID" value="MFG6488207.1"/>
    <property type="molecule type" value="Genomic_DNA"/>
</dbReference>
<dbReference type="PANTHER" id="PTHR45339">
    <property type="entry name" value="HYBRID SIGNAL TRANSDUCTION HISTIDINE KINASE J"/>
    <property type="match status" value="1"/>
</dbReference>
<evidence type="ECO:0000259" key="10">
    <source>
        <dbReference type="PROSITE" id="PS50109"/>
    </source>
</evidence>
<dbReference type="Proteomes" id="UP001606134">
    <property type="component" value="Unassembled WGS sequence"/>
</dbReference>
<dbReference type="PANTHER" id="PTHR45339:SF5">
    <property type="entry name" value="HISTIDINE KINASE"/>
    <property type="match status" value="1"/>
</dbReference>
<dbReference type="Pfam" id="PF00072">
    <property type="entry name" value="Response_reg"/>
    <property type="match status" value="1"/>
</dbReference>
<dbReference type="Pfam" id="PF01627">
    <property type="entry name" value="Hpt"/>
    <property type="match status" value="1"/>
</dbReference>
<dbReference type="CDD" id="cd06225">
    <property type="entry name" value="HAMP"/>
    <property type="match status" value="1"/>
</dbReference>
<keyword evidence="9" id="KW-1133">Transmembrane helix</keyword>
<dbReference type="Gene3D" id="1.10.287.130">
    <property type="match status" value="1"/>
</dbReference>
<dbReference type="SMART" id="SM00304">
    <property type="entry name" value="HAMP"/>
    <property type="match status" value="1"/>
</dbReference>
<feature type="transmembrane region" description="Helical" evidence="9">
    <location>
        <begin position="165"/>
        <end position="185"/>
    </location>
</feature>
<dbReference type="SMART" id="SM00387">
    <property type="entry name" value="HATPase_c"/>
    <property type="match status" value="1"/>
</dbReference>
<dbReference type="Gene3D" id="2.10.70.100">
    <property type="match status" value="1"/>
</dbReference>
<feature type="modified residue" description="4-aspartylphosphate" evidence="8">
    <location>
        <position position="812"/>
    </location>
</feature>
<dbReference type="InterPro" id="IPR003660">
    <property type="entry name" value="HAMP_dom"/>
</dbReference>
<dbReference type="InterPro" id="IPR003594">
    <property type="entry name" value="HATPase_dom"/>
</dbReference>
<dbReference type="Gene3D" id="6.10.340.10">
    <property type="match status" value="1"/>
</dbReference>
<feature type="domain" description="PAC" evidence="12">
    <location>
        <begin position="325"/>
        <end position="376"/>
    </location>
</feature>
<dbReference type="CDD" id="cd17546">
    <property type="entry name" value="REC_hyHK_CKI1_RcsC-like"/>
    <property type="match status" value="1"/>
</dbReference>
<dbReference type="PROSITE" id="PS50110">
    <property type="entry name" value="RESPONSE_REGULATORY"/>
    <property type="match status" value="1"/>
</dbReference>
<dbReference type="RefSeq" id="WP_394412606.1">
    <property type="nucleotide sequence ID" value="NZ_JBIGIC010000007.1"/>
</dbReference>
<dbReference type="InterPro" id="IPR036641">
    <property type="entry name" value="HPT_dom_sf"/>
</dbReference>
<dbReference type="SMART" id="SM00448">
    <property type="entry name" value="REC"/>
    <property type="match status" value="1"/>
</dbReference>
<dbReference type="Pfam" id="PF00512">
    <property type="entry name" value="HisKA"/>
    <property type="match status" value="1"/>
</dbReference>
<dbReference type="Gene3D" id="1.20.120.160">
    <property type="entry name" value="HPT domain"/>
    <property type="match status" value="1"/>
</dbReference>
<reference evidence="14 15" key="1">
    <citation type="submission" date="2024-08" db="EMBL/GenBank/DDBJ databases">
        <authorList>
            <person name="Lu H."/>
        </authorList>
    </citation>
    <scope>NUCLEOTIDE SEQUENCE [LARGE SCALE GENOMIC DNA]</scope>
    <source>
        <strain evidence="14 15">BYS78W</strain>
    </source>
</reference>
<keyword evidence="9" id="KW-0812">Transmembrane</keyword>
<evidence type="ECO:0000256" key="2">
    <source>
        <dbReference type="ARBA" id="ARBA00004370"/>
    </source>
</evidence>
<dbReference type="Gene3D" id="3.40.50.2300">
    <property type="match status" value="1"/>
</dbReference>
<comment type="subcellular location">
    <subcellularLocation>
        <location evidence="2">Membrane</location>
    </subcellularLocation>
</comment>
<dbReference type="InterPro" id="IPR036890">
    <property type="entry name" value="HATPase_C_sf"/>
</dbReference>
<dbReference type="InterPro" id="IPR008207">
    <property type="entry name" value="Sig_transdc_His_kin_Hpt_dom"/>
</dbReference>
<dbReference type="SUPFAM" id="SSF47226">
    <property type="entry name" value="Histidine-containing phosphotransfer domain, HPT domain"/>
    <property type="match status" value="1"/>
</dbReference>
<dbReference type="InterPro" id="IPR036097">
    <property type="entry name" value="HisK_dim/P_sf"/>
</dbReference>
<dbReference type="Gene3D" id="3.30.450.20">
    <property type="entry name" value="PAS domain"/>
    <property type="match status" value="1"/>
</dbReference>
<comment type="catalytic activity">
    <reaction evidence="1">
        <text>ATP + protein L-histidine = ADP + protein N-phospho-L-histidine.</text>
        <dbReference type="EC" id="2.7.13.3"/>
    </reaction>
</comment>
<dbReference type="PROSITE" id="PS50109">
    <property type="entry name" value="HIS_KIN"/>
    <property type="match status" value="1"/>
</dbReference>
<evidence type="ECO:0000259" key="12">
    <source>
        <dbReference type="PROSITE" id="PS50113"/>
    </source>
</evidence>
<sequence length="1088" mass="115780">MRLRPALMTCVIAALAIVSLRLTSIELERQASARNDAQREIVEVIARDAAGLLVLTQDYGLHRSDRAARQWGLVHERLTRALADYAADGPESADQVDDLQGTARTLPQLFAALRAAGQDGSDALDRREMLTDQLVNETRRVSDGAFDLSGELARQRSVDAVHQRWMAVAAHSLVLALTLVLAWLLHRRVLAPIDRLREVAGAVEGGDLSARSRLPGGDELSQLSQALDAMTGALQQRDAALRDSNRLLSRSEAFLARAGKMAGVGGWELELADDHLSWSGETRGLLGLPTHHVVDVAAMLGCFAPESERRLRQAMALARANGEGWDLELEVPGADGAPRWLHSVGAAERVDGRVVRLVGAVQDVTERRAAADALRHAMLAADAASAAKSQFLANMSHEIRTPMNAVLGLNSLLERGELAPAQRELVVKIGNASRSLLEIINAVLDLSKIEAGEMVLEAAPFDPHALLRDVAALFAEQARGKGIALQLDVSPPLPALLLGDGARLRQIVGNLVSNAIKFTGEGEVRVGASCANASARPVVLEITVEDSGIGIPAEALSRIFTPFTQADSSTSRRYGGTGLGLSIVRQLCELMGGKVDVSSSPGAGTRFVVHLPFEPADVARGLVLSSRPLALLLASDDLVQREALQRLCADLGWLAEPVADAAALQARLDSAPPDLLLLDHRLLLPLEAAPRQALQARLAGLPCVLMSRAATVQDAAGLRLPADVSSLFDAVHAALAGHGAAGSLLDGARGASAVRLLPGVRVLVADDSPINLEVAQRILEDEGAQVTLAQDGALAVERLRAGPQGFDAVLMDVQMPVLDGLAAARCIRTELGLRELPILALTAGALLSERQRALEAGMNDFVSKPFDPSALVLLLRQHVERARGGRLPVAARAAEAPAQDDPWPQLDGITRDEARQRLLGDVNFFARLLERLIDEFADLATEPPPPLDAPAAAARLHKLAGSAGLMAARPLRDAAHRGETHARAGEAFDAELAEVARLMAALTAQARPWLQRHKAAQQQAEPRTAPPLDEASLARLRQALQVQDLAALDLFEQLAPSLRATLDEARFTALRDGVGRLDFATAAAQLSA</sequence>
<comment type="caution">
    <text evidence="14">The sequence shown here is derived from an EMBL/GenBank/DDBJ whole genome shotgun (WGS) entry which is preliminary data.</text>
</comment>
<dbReference type="InterPro" id="IPR003661">
    <property type="entry name" value="HisK_dim/P_dom"/>
</dbReference>
<evidence type="ECO:0000259" key="11">
    <source>
        <dbReference type="PROSITE" id="PS50110"/>
    </source>
</evidence>
<keyword evidence="14" id="KW-0547">Nucleotide-binding</keyword>
<dbReference type="SUPFAM" id="SSF158472">
    <property type="entry name" value="HAMP domain-like"/>
    <property type="match status" value="1"/>
</dbReference>
<dbReference type="GO" id="GO:0005524">
    <property type="term" value="F:ATP binding"/>
    <property type="evidence" value="ECO:0007669"/>
    <property type="project" value="UniProtKB-KW"/>
</dbReference>
<dbReference type="SMART" id="SM00388">
    <property type="entry name" value="HisKA"/>
    <property type="match status" value="1"/>
</dbReference>
<dbReference type="PRINTS" id="PR00344">
    <property type="entry name" value="BCTRLSENSOR"/>
</dbReference>
<evidence type="ECO:0000256" key="7">
    <source>
        <dbReference type="ARBA" id="ARBA00023012"/>
    </source>
</evidence>
<feature type="domain" description="Histidine kinase" evidence="10">
    <location>
        <begin position="394"/>
        <end position="615"/>
    </location>
</feature>
<dbReference type="Gene3D" id="3.30.565.10">
    <property type="entry name" value="Histidine kinase-like ATPase, C-terminal domain"/>
    <property type="match status" value="1"/>
</dbReference>
<evidence type="ECO:0000256" key="6">
    <source>
        <dbReference type="ARBA" id="ARBA00022777"/>
    </source>
</evidence>